<feature type="compositionally biased region" description="Pro residues" evidence="2">
    <location>
        <begin position="239"/>
        <end position="255"/>
    </location>
</feature>
<comment type="similarity">
    <text evidence="1">Belongs to the mycobacterial PPE family.</text>
</comment>
<dbReference type="Gene3D" id="1.20.1260.20">
    <property type="entry name" value="PPE superfamily"/>
    <property type="match status" value="1"/>
</dbReference>
<protein>
    <recommendedName>
        <fullName evidence="3">PPE domain-containing protein</fullName>
    </recommendedName>
</protein>
<evidence type="ECO:0000256" key="1">
    <source>
        <dbReference type="ARBA" id="ARBA00010652"/>
    </source>
</evidence>
<feature type="compositionally biased region" description="Basic and acidic residues" evidence="2">
    <location>
        <begin position="394"/>
        <end position="414"/>
    </location>
</feature>
<feature type="region of interest" description="Disordered" evidence="2">
    <location>
        <begin position="213"/>
        <end position="432"/>
    </location>
</feature>
<dbReference type="InterPro" id="IPR038332">
    <property type="entry name" value="PPE_sf"/>
</dbReference>
<comment type="caution">
    <text evidence="4">The sequence shown here is derived from an EMBL/GenBank/DDBJ whole genome shotgun (WGS) entry which is preliminary data.</text>
</comment>
<gene>
    <name evidence="4" type="ORF">GCM10023318_01710</name>
</gene>
<dbReference type="Proteomes" id="UP001500603">
    <property type="component" value="Unassembled WGS sequence"/>
</dbReference>
<reference evidence="5" key="1">
    <citation type="journal article" date="2019" name="Int. J. Syst. Evol. Microbiol.">
        <title>The Global Catalogue of Microorganisms (GCM) 10K type strain sequencing project: providing services to taxonomists for standard genome sequencing and annotation.</title>
        <authorList>
            <consortium name="The Broad Institute Genomics Platform"/>
            <consortium name="The Broad Institute Genome Sequencing Center for Infectious Disease"/>
            <person name="Wu L."/>
            <person name="Ma J."/>
        </authorList>
    </citation>
    <scope>NUCLEOTIDE SEQUENCE [LARGE SCALE GENOMIC DNA]</scope>
    <source>
        <strain evidence="5">JCM 18298</strain>
    </source>
</reference>
<name>A0ABP9JTR5_9NOCA</name>
<feature type="compositionally biased region" description="Basic and acidic residues" evidence="2">
    <location>
        <begin position="18"/>
        <end position="34"/>
    </location>
</feature>
<evidence type="ECO:0000259" key="3">
    <source>
        <dbReference type="Pfam" id="PF00823"/>
    </source>
</evidence>
<evidence type="ECO:0000313" key="5">
    <source>
        <dbReference type="Proteomes" id="UP001500603"/>
    </source>
</evidence>
<feature type="compositionally biased region" description="Low complexity" evidence="2">
    <location>
        <begin position="259"/>
        <end position="270"/>
    </location>
</feature>
<dbReference type="RefSeq" id="WP_345493008.1">
    <property type="nucleotide sequence ID" value="NZ_BAABJM010000001.1"/>
</dbReference>
<feature type="compositionally biased region" description="Polar residues" evidence="2">
    <location>
        <begin position="1"/>
        <end position="11"/>
    </location>
</feature>
<feature type="compositionally biased region" description="Low complexity" evidence="2">
    <location>
        <begin position="295"/>
        <end position="324"/>
    </location>
</feature>
<dbReference type="InterPro" id="IPR000030">
    <property type="entry name" value="PPE_dom"/>
</dbReference>
<feature type="region of interest" description="Disordered" evidence="2">
    <location>
        <begin position="1"/>
        <end position="34"/>
    </location>
</feature>
<sequence>MAWTDWVSSVFGSPGEATKNKQDDQNLSDSEKAKWDTDRGVVNGEWGDLLGKFGDGQFDGPAIKAEDPFETMSHSQIYQALEGVSASDINIAADGWRRLSGDSHNAVDQFGKATEDTITQNWNGRSGAAAIDATRQFTTTFTQLAASFQMVAHGLDLTEGHLGQAKGSVPKPDNYTMGDRVIDSLPFQNVLKGPTHRAQEAESQARFVMTQYYRPGARDVDSKTPILPEPSSRTDNGSNPPPVTPPPGGPGPSGPGTPGTPSGAPNPGTNDSSNPNQPGAATDPNAIDPGAPTDQQDPSTTAASTTPASTTSTPTAQNTPQTPSLTTPGTNPSVPGGIPGLPGGPSNQAPAPGKSLPGSPNAASSAAARTGASMSGKPGMGGSPGMMPHGAGKGKGDDDGEHKTKDYLVYDHGSELLGEQPPALPPGGVIGG</sequence>
<dbReference type="EMBL" id="BAABJM010000001">
    <property type="protein sequence ID" value="GAA5042013.1"/>
    <property type="molecule type" value="Genomic_DNA"/>
</dbReference>
<dbReference type="Pfam" id="PF00823">
    <property type="entry name" value="PPE"/>
    <property type="match status" value="1"/>
</dbReference>
<evidence type="ECO:0000313" key="4">
    <source>
        <dbReference type="EMBL" id="GAA5042013.1"/>
    </source>
</evidence>
<accession>A0ABP9JTR5</accession>
<feature type="compositionally biased region" description="Low complexity" evidence="2">
    <location>
        <begin position="355"/>
        <end position="377"/>
    </location>
</feature>
<keyword evidence="5" id="KW-1185">Reference proteome</keyword>
<organism evidence="4 5">
    <name type="scientific">Nocardia callitridis</name>
    <dbReference type="NCBI Taxonomy" id="648753"/>
    <lineage>
        <taxon>Bacteria</taxon>
        <taxon>Bacillati</taxon>
        <taxon>Actinomycetota</taxon>
        <taxon>Actinomycetes</taxon>
        <taxon>Mycobacteriales</taxon>
        <taxon>Nocardiaceae</taxon>
        <taxon>Nocardia</taxon>
    </lineage>
</organism>
<evidence type="ECO:0000256" key="2">
    <source>
        <dbReference type="SAM" id="MobiDB-lite"/>
    </source>
</evidence>
<proteinExistence type="inferred from homology"/>
<dbReference type="SUPFAM" id="SSF140459">
    <property type="entry name" value="PE/PPE dimer-like"/>
    <property type="match status" value="1"/>
</dbReference>
<feature type="domain" description="PPE" evidence="3">
    <location>
        <begin position="83"/>
        <end position="173"/>
    </location>
</feature>